<dbReference type="PANTHER" id="PTHR33463">
    <property type="entry name" value="NB-ARC DOMAIN-CONTAINING PROTEIN-RELATED"/>
    <property type="match status" value="1"/>
</dbReference>
<evidence type="ECO:0000313" key="7">
    <source>
        <dbReference type="EMBL" id="PIA24707.1"/>
    </source>
</evidence>
<keyword evidence="1" id="KW-0479">Metal-binding</keyword>
<dbReference type="InParanoid" id="A0A2G5C1N7"/>
<protein>
    <recommendedName>
        <fullName evidence="6">ZZ-type domain-containing protein</fullName>
    </recommendedName>
</protein>
<dbReference type="Pfam" id="PF23598">
    <property type="entry name" value="LRR_14"/>
    <property type="match status" value="1"/>
</dbReference>
<dbReference type="SMART" id="SM00291">
    <property type="entry name" value="ZnF_ZZ"/>
    <property type="match status" value="1"/>
</dbReference>
<dbReference type="OrthoDB" id="736010at2759"/>
<evidence type="ECO:0000256" key="5">
    <source>
        <dbReference type="PROSITE-ProRule" id="PRU00228"/>
    </source>
</evidence>
<keyword evidence="3 5" id="KW-0863">Zinc-finger</keyword>
<dbReference type="AlphaFoldDB" id="A0A2G5C1N7"/>
<dbReference type="GO" id="GO:0008270">
    <property type="term" value="F:zinc ion binding"/>
    <property type="evidence" value="ECO:0007669"/>
    <property type="project" value="UniProtKB-KW"/>
</dbReference>
<organism evidence="7 8">
    <name type="scientific">Aquilegia coerulea</name>
    <name type="common">Rocky mountain columbine</name>
    <dbReference type="NCBI Taxonomy" id="218851"/>
    <lineage>
        <taxon>Eukaryota</taxon>
        <taxon>Viridiplantae</taxon>
        <taxon>Streptophyta</taxon>
        <taxon>Embryophyta</taxon>
        <taxon>Tracheophyta</taxon>
        <taxon>Spermatophyta</taxon>
        <taxon>Magnoliopsida</taxon>
        <taxon>Ranunculales</taxon>
        <taxon>Ranunculaceae</taxon>
        <taxon>Thalictroideae</taxon>
        <taxon>Aquilegia</taxon>
    </lineage>
</organism>
<feature type="domain" description="ZZ-type" evidence="6">
    <location>
        <begin position="516"/>
        <end position="588"/>
    </location>
</feature>
<keyword evidence="8" id="KW-1185">Reference proteome</keyword>
<dbReference type="Gene3D" id="3.30.60.90">
    <property type="match status" value="1"/>
</dbReference>
<dbReference type="InterPro" id="IPR057135">
    <property type="entry name" value="At4g27190-like_LRR"/>
</dbReference>
<evidence type="ECO:0000256" key="4">
    <source>
        <dbReference type="ARBA" id="ARBA00022833"/>
    </source>
</evidence>
<name>A0A2G5C1N7_AQUCA</name>
<evidence type="ECO:0000259" key="6">
    <source>
        <dbReference type="PROSITE" id="PS50135"/>
    </source>
</evidence>
<dbReference type="STRING" id="218851.A0A2G5C1N7"/>
<dbReference type="InterPro" id="IPR043145">
    <property type="entry name" value="Znf_ZZ_sf"/>
</dbReference>
<dbReference type="EMBL" id="KZ305444">
    <property type="protein sequence ID" value="PIA24707.1"/>
    <property type="molecule type" value="Genomic_DNA"/>
</dbReference>
<evidence type="ECO:0000256" key="2">
    <source>
        <dbReference type="ARBA" id="ARBA00022737"/>
    </source>
</evidence>
<dbReference type="SUPFAM" id="SSF57850">
    <property type="entry name" value="RING/U-box"/>
    <property type="match status" value="1"/>
</dbReference>
<dbReference type="InterPro" id="IPR000433">
    <property type="entry name" value="Znf_ZZ"/>
</dbReference>
<evidence type="ECO:0000256" key="3">
    <source>
        <dbReference type="ARBA" id="ARBA00022771"/>
    </source>
</evidence>
<proteinExistence type="predicted"/>
<dbReference type="InterPro" id="IPR055414">
    <property type="entry name" value="LRR_R13L4/SHOC2-like"/>
</dbReference>
<evidence type="ECO:0000313" key="8">
    <source>
        <dbReference type="Proteomes" id="UP000230069"/>
    </source>
</evidence>
<dbReference type="Proteomes" id="UP000230069">
    <property type="component" value="Unassembled WGS sequence"/>
</dbReference>
<dbReference type="PROSITE" id="PS50135">
    <property type="entry name" value="ZF_ZZ_2"/>
    <property type="match status" value="1"/>
</dbReference>
<dbReference type="Pfam" id="PF23247">
    <property type="entry name" value="LRR_RPS2"/>
    <property type="match status" value="1"/>
</dbReference>
<dbReference type="SUPFAM" id="SSF52058">
    <property type="entry name" value="L domain-like"/>
    <property type="match status" value="1"/>
</dbReference>
<gene>
    <name evidence="7" type="ORF">AQUCO_80400001v1</name>
</gene>
<dbReference type="InterPro" id="IPR032675">
    <property type="entry name" value="LRR_dom_sf"/>
</dbReference>
<evidence type="ECO:0000256" key="1">
    <source>
        <dbReference type="ARBA" id="ARBA00022723"/>
    </source>
</evidence>
<accession>A0A2G5C1N7</accession>
<dbReference type="PANTHER" id="PTHR33463:SF187">
    <property type="entry name" value="AND NB-ARC DOMAIN DISEASE RESISTANCE PROTEIN, PUTATIVE-RELATED"/>
    <property type="match status" value="1"/>
</dbReference>
<keyword evidence="4" id="KW-0862">Zinc</keyword>
<keyword evidence="2" id="KW-0677">Repeat</keyword>
<dbReference type="Gene3D" id="3.80.10.10">
    <property type="entry name" value="Ribonuclease Inhibitor"/>
    <property type="match status" value="2"/>
</dbReference>
<reference evidence="7 8" key="1">
    <citation type="submission" date="2017-09" db="EMBL/GenBank/DDBJ databases">
        <title>WGS assembly of Aquilegia coerulea Goldsmith.</title>
        <authorList>
            <person name="Hodges S."/>
            <person name="Kramer E."/>
            <person name="Nordborg M."/>
            <person name="Tomkins J."/>
            <person name="Borevitz J."/>
            <person name="Derieg N."/>
            <person name="Yan J."/>
            <person name="Mihaltcheva S."/>
            <person name="Hayes R.D."/>
            <person name="Rokhsar D."/>
        </authorList>
    </citation>
    <scope>NUCLEOTIDE SEQUENCE [LARGE SCALE GENOMIC DNA]</scope>
    <source>
        <strain evidence="8">cv. Goldsmith</strain>
    </source>
</reference>
<sequence>MNNMISKVSISLRCPKLSTLFLGGNHFISSITHDFFIHMQCLRVLDLRCDWDKANHHLESLPDSISELVNLHDLRLSWCKKLKKVPSLAKLVRLRRLELNNTAIEELPEGMEMLGKLNCLNLHLVSLRETIPLGLISKLSALQELYLGGIKVDKLYDVGSGESFANELLSLKELENLNTSFHCLSDYASYVGSSKFNGLKCFYLAVGQRFYYSDCHLGIPPRATVQLCYSDEGSSQNAHFFPQNTKRVGINWFNDLTRLNELGWLIKDVRELVAFAINMCNKIECIWWWSSSEEELSGTGTSSTCWIQCLEIINIYECPKLYTLFKGIPIPPSSSIVHSFFFCLKELTIADCHNLKNVLSSSRLSQLLQNLEEIWVIRCDELEELIGEEEEEENRRNVETPIAVQFPKIKKLVFQNVPKLKSIWRGVMICDSLEEVRAHGNCSELKKLPQFKRENQSIQPPASLKRIVGSRKWWDSLEWDPAYPQNILQPFFIEKENPTYLEEEEQQQQQQEGNVHSGVACDNCQVRPIVGNRYKCKDCHDERVVGTGGVIGFDMCEECYNTPSKHSDFVNQHNTKGHTFELIANGGDSPVPVHTVEEPNSA</sequence>
<dbReference type="InterPro" id="IPR050905">
    <property type="entry name" value="Plant_NBS-LRR"/>
</dbReference>
<dbReference type="Pfam" id="PF00569">
    <property type="entry name" value="ZZ"/>
    <property type="match status" value="1"/>
</dbReference>